<dbReference type="Gramene" id="KGN55062">
    <property type="protein sequence ID" value="KGN55062"/>
    <property type="gene ID" value="Csa_4G627130"/>
</dbReference>
<gene>
    <name evidence="1" type="ORF">Csa_4G627130</name>
</gene>
<proteinExistence type="predicted"/>
<name>A0A0A0L3A0_CUCSA</name>
<reference evidence="1 2" key="2">
    <citation type="journal article" date="2009" name="PLoS ONE">
        <title>An integrated genetic and cytogenetic map of the cucumber genome.</title>
        <authorList>
            <person name="Ren Y."/>
            <person name="Zhang Z."/>
            <person name="Liu J."/>
            <person name="Staub J.E."/>
            <person name="Han Y."/>
            <person name="Cheng Z."/>
            <person name="Li X."/>
            <person name="Lu J."/>
            <person name="Miao H."/>
            <person name="Kang H."/>
            <person name="Xie B."/>
            <person name="Gu X."/>
            <person name="Wang X."/>
            <person name="Du Y."/>
            <person name="Jin W."/>
            <person name="Huang S."/>
        </authorList>
    </citation>
    <scope>NUCLEOTIDE SEQUENCE [LARGE SCALE GENOMIC DNA]</scope>
    <source>
        <strain evidence="2">cv. 9930</strain>
    </source>
</reference>
<reference evidence="1 2" key="1">
    <citation type="journal article" date="2009" name="Nat. Genet.">
        <title>The genome of the cucumber, Cucumis sativus L.</title>
        <authorList>
            <person name="Huang S."/>
            <person name="Li R."/>
            <person name="Zhang Z."/>
            <person name="Li L."/>
            <person name="Gu X."/>
            <person name="Fan W."/>
            <person name="Lucas W.J."/>
            <person name="Wang X."/>
            <person name="Xie B."/>
            <person name="Ni P."/>
            <person name="Ren Y."/>
            <person name="Zhu H."/>
            <person name="Li J."/>
            <person name="Lin K."/>
            <person name="Jin W."/>
            <person name="Fei Z."/>
            <person name="Li G."/>
            <person name="Staub J."/>
            <person name="Kilian A."/>
            <person name="van der Vossen E.A."/>
            <person name="Wu Y."/>
            <person name="Guo J."/>
            <person name="He J."/>
            <person name="Jia Z."/>
            <person name="Ren Y."/>
            <person name="Tian G."/>
            <person name="Lu Y."/>
            <person name="Ruan J."/>
            <person name="Qian W."/>
            <person name="Wang M."/>
            <person name="Huang Q."/>
            <person name="Li B."/>
            <person name="Xuan Z."/>
            <person name="Cao J."/>
            <person name="Asan"/>
            <person name="Wu Z."/>
            <person name="Zhang J."/>
            <person name="Cai Q."/>
            <person name="Bai Y."/>
            <person name="Zhao B."/>
            <person name="Han Y."/>
            <person name="Li Y."/>
            <person name="Li X."/>
            <person name="Wang S."/>
            <person name="Shi Q."/>
            <person name="Liu S."/>
            <person name="Cho W.K."/>
            <person name="Kim J.Y."/>
            <person name="Xu Y."/>
            <person name="Heller-Uszynska K."/>
            <person name="Miao H."/>
            <person name="Cheng Z."/>
            <person name="Zhang S."/>
            <person name="Wu J."/>
            <person name="Yang Y."/>
            <person name="Kang H."/>
            <person name="Li M."/>
            <person name="Liang H."/>
            <person name="Ren X."/>
            <person name="Shi Z."/>
            <person name="Wen M."/>
            <person name="Jian M."/>
            <person name="Yang H."/>
            <person name="Zhang G."/>
            <person name="Yang Z."/>
            <person name="Chen R."/>
            <person name="Liu S."/>
            <person name="Li J."/>
            <person name="Ma L."/>
            <person name="Liu H."/>
            <person name="Zhou Y."/>
            <person name="Zhao J."/>
            <person name="Fang X."/>
            <person name="Li G."/>
            <person name="Fang L."/>
            <person name="Li Y."/>
            <person name="Liu D."/>
            <person name="Zheng H."/>
            <person name="Zhang Y."/>
            <person name="Qin N."/>
            <person name="Li Z."/>
            <person name="Yang G."/>
            <person name="Yang S."/>
            <person name="Bolund L."/>
            <person name="Kristiansen K."/>
            <person name="Zheng H."/>
            <person name="Li S."/>
            <person name="Zhang X."/>
            <person name="Yang H."/>
            <person name="Wang J."/>
            <person name="Sun R."/>
            <person name="Zhang B."/>
            <person name="Jiang S."/>
            <person name="Wang J."/>
            <person name="Du Y."/>
            <person name="Li S."/>
        </authorList>
    </citation>
    <scope>NUCLEOTIDE SEQUENCE [LARGE SCALE GENOMIC DNA]</scope>
    <source>
        <strain evidence="2">cv. 9930</strain>
    </source>
</reference>
<dbReference type="AlphaFoldDB" id="A0A0A0L3A0"/>
<accession>A0A0A0L3A0</accession>
<reference evidence="1 2" key="4">
    <citation type="journal article" date="2011" name="BMC Genomics">
        <title>RNA-Seq improves annotation of protein-coding genes in the cucumber genome.</title>
        <authorList>
            <person name="Li Z."/>
            <person name="Zhang Z."/>
            <person name="Yan P."/>
            <person name="Huang S."/>
            <person name="Fei Z."/>
            <person name="Lin K."/>
        </authorList>
    </citation>
    <scope>NUCLEOTIDE SEQUENCE [LARGE SCALE GENOMIC DNA]</scope>
    <source>
        <strain evidence="2">cv. 9930</strain>
    </source>
</reference>
<organism evidence="1 2">
    <name type="scientific">Cucumis sativus</name>
    <name type="common">Cucumber</name>
    <dbReference type="NCBI Taxonomy" id="3659"/>
    <lineage>
        <taxon>Eukaryota</taxon>
        <taxon>Viridiplantae</taxon>
        <taxon>Streptophyta</taxon>
        <taxon>Embryophyta</taxon>
        <taxon>Tracheophyta</taxon>
        <taxon>Spermatophyta</taxon>
        <taxon>Magnoliopsida</taxon>
        <taxon>eudicotyledons</taxon>
        <taxon>Gunneridae</taxon>
        <taxon>Pentapetalae</taxon>
        <taxon>rosids</taxon>
        <taxon>fabids</taxon>
        <taxon>Cucurbitales</taxon>
        <taxon>Cucurbitaceae</taxon>
        <taxon>Benincaseae</taxon>
        <taxon>Cucumis</taxon>
    </lineage>
</organism>
<sequence>MDSFYIPKDNPSKPIGEEAQEFNCPYKLGKEPGLNEPMDAMWRNVTVMAGDIVVVGTDGLTDNIFAGEFGRSIGRGIQREIC</sequence>
<dbReference type="Proteomes" id="UP000029981">
    <property type="component" value="Chromosome 4"/>
</dbReference>
<reference evidence="1 2" key="3">
    <citation type="journal article" date="2010" name="BMC Genomics">
        <title>Transcriptome sequencing and comparative analysis of cucumber flowers with different sex types.</title>
        <authorList>
            <person name="Guo S."/>
            <person name="Zheng Y."/>
            <person name="Joung J.G."/>
            <person name="Liu S."/>
            <person name="Zhang Z."/>
            <person name="Crasta O.R."/>
            <person name="Sobral B.W."/>
            <person name="Xu Y."/>
            <person name="Huang S."/>
            <person name="Fei Z."/>
        </authorList>
    </citation>
    <scope>NUCLEOTIDE SEQUENCE [LARGE SCALE GENOMIC DNA]</scope>
    <source>
        <strain evidence="2">cv. 9930</strain>
    </source>
</reference>
<keyword evidence="2" id="KW-1185">Reference proteome</keyword>
<evidence type="ECO:0000313" key="1">
    <source>
        <dbReference type="EMBL" id="KGN55062.1"/>
    </source>
</evidence>
<dbReference type="EMBL" id="CM002925">
    <property type="protein sequence ID" value="KGN55062.1"/>
    <property type="molecule type" value="Genomic_DNA"/>
</dbReference>
<protein>
    <submittedName>
        <fullName evidence="1">Uncharacterized protein</fullName>
    </submittedName>
</protein>
<evidence type="ECO:0000313" key="2">
    <source>
        <dbReference type="Proteomes" id="UP000029981"/>
    </source>
</evidence>